<dbReference type="KEGG" id="tpla:ElP_63010"/>
<name>A0A518HBY3_9BACT</name>
<proteinExistence type="predicted"/>
<reference evidence="1 2" key="1">
    <citation type="submission" date="2019-02" db="EMBL/GenBank/DDBJ databases">
        <title>Deep-cultivation of Planctomycetes and their phenomic and genomic characterization uncovers novel biology.</title>
        <authorList>
            <person name="Wiegand S."/>
            <person name="Jogler M."/>
            <person name="Boedeker C."/>
            <person name="Pinto D."/>
            <person name="Vollmers J."/>
            <person name="Rivas-Marin E."/>
            <person name="Kohn T."/>
            <person name="Peeters S.H."/>
            <person name="Heuer A."/>
            <person name="Rast P."/>
            <person name="Oberbeckmann S."/>
            <person name="Bunk B."/>
            <person name="Jeske O."/>
            <person name="Meyerdierks A."/>
            <person name="Storesund J.E."/>
            <person name="Kallscheuer N."/>
            <person name="Luecker S."/>
            <person name="Lage O.M."/>
            <person name="Pohl T."/>
            <person name="Merkel B.J."/>
            <person name="Hornburger P."/>
            <person name="Mueller R.-W."/>
            <person name="Bruemmer F."/>
            <person name="Labrenz M."/>
            <person name="Spormann A.M."/>
            <person name="Op den Camp H."/>
            <person name="Overmann J."/>
            <person name="Amann R."/>
            <person name="Jetten M.S.M."/>
            <person name="Mascher T."/>
            <person name="Medema M.H."/>
            <person name="Devos D.P."/>
            <person name="Kaster A.-K."/>
            <person name="Ovreas L."/>
            <person name="Rohde M."/>
            <person name="Galperin M.Y."/>
            <person name="Jogler C."/>
        </authorList>
    </citation>
    <scope>NUCLEOTIDE SEQUENCE [LARGE SCALE GENOMIC DNA]</scope>
    <source>
        <strain evidence="1 2">ElP</strain>
    </source>
</reference>
<evidence type="ECO:0000313" key="2">
    <source>
        <dbReference type="Proteomes" id="UP000317835"/>
    </source>
</evidence>
<dbReference type="RefSeq" id="WP_145276773.1">
    <property type="nucleotide sequence ID" value="NZ_CP036426.1"/>
</dbReference>
<keyword evidence="2" id="KW-1185">Reference proteome</keyword>
<dbReference type="AlphaFoldDB" id="A0A518HBY3"/>
<dbReference type="Proteomes" id="UP000317835">
    <property type="component" value="Chromosome"/>
</dbReference>
<sequence length="161" mass="17268">MADADSRPKSYRMLILLSLLLVILAGVGFSQGILRLPGSYAASVLLINEIPEPINDVVFTYPGGELELARIEPYGSVGSPIYPETGEFEATLAFSIGDGPAIEKSVSARVIGDLLIELIVLPAVERDTVKTEDGQEIEILRASDSQARFVVSYAGERGVDD</sequence>
<evidence type="ECO:0000313" key="1">
    <source>
        <dbReference type="EMBL" id="QDV38349.1"/>
    </source>
</evidence>
<gene>
    <name evidence="1" type="ORF">ElP_63010</name>
</gene>
<protein>
    <submittedName>
        <fullName evidence="1">Uncharacterized protein</fullName>
    </submittedName>
</protein>
<accession>A0A518HBY3</accession>
<organism evidence="1 2">
    <name type="scientific">Tautonia plasticadhaerens</name>
    <dbReference type="NCBI Taxonomy" id="2527974"/>
    <lineage>
        <taxon>Bacteria</taxon>
        <taxon>Pseudomonadati</taxon>
        <taxon>Planctomycetota</taxon>
        <taxon>Planctomycetia</taxon>
        <taxon>Isosphaerales</taxon>
        <taxon>Isosphaeraceae</taxon>
        <taxon>Tautonia</taxon>
    </lineage>
</organism>
<dbReference type="EMBL" id="CP036426">
    <property type="protein sequence ID" value="QDV38349.1"/>
    <property type="molecule type" value="Genomic_DNA"/>
</dbReference>